<keyword evidence="1" id="KW-1185">Reference proteome</keyword>
<sequence length="284" mass="32551">MRIRLHNAFPVSERHVGCPQFPFRDKLEKLHIVCRLLKSLILNHFKERHCGSFPATTLTSTWQAKERQTRLRPLTGQWLIGTAPSPITSEWMTLLGPKHLRVGTTKLHLGKHLTTLKLLPNCTHSDICGQEELGLVQNWYIKDIVGISLEAVLSDQQLISCRLLSLDVKLDSMGEGYTATKEFQTIVDVVEHQVDNSNSKTIFVFPLSIYPDALLEACPGYASPAFRLLVNCSVDREIHRQFRLINNRTMELLRLREKLIQEDHLLSETSSKPDNFYCLERKLI</sequence>
<evidence type="ECO:0000313" key="1">
    <source>
        <dbReference type="Proteomes" id="UP000887574"/>
    </source>
</evidence>
<reference evidence="2" key="1">
    <citation type="submission" date="2022-11" db="UniProtKB">
        <authorList>
            <consortium name="WormBaseParasite"/>
        </authorList>
    </citation>
    <scope>IDENTIFICATION</scope>
</reference>
<dbReference type="Proteomes" id="UP000887574">
    <property type="component" value="Unplaced"/>
</dbReference>
<proteinExistence type="predicted"/>
<name>A0A915D675_9BILA</name>
<accession>A0A915D675</accession>
<dbReference type="AlphaFoldDB" id="A0A915D675"/>
<dbReference type="WBParaSite" id="jg1605">
    <property type="protein sequence ID" value="jg1605"/>
    <property type="gene ID" value="jg1605"/>
</dbReference>
<organism evidence="1 2">
    <name type="scientific">Ditylenchus dipsaci</name>
    <dbReference type="NCBI Taxonomy" id="166011"/>
    <lineage>
        <taxon>Eukaryota</taxon>
        <taxon>Metazoa</taxon>
        <taxon>Ecdysozoa</taxon>
        <taxon>Nematoda</taxon>
        <taxon>Chromadorea</taxon>
        <taxon>Rhabditida</taxon>
        <taxon>Tylenchina</taxon>
        <taxon>Tylenchomorpha</taxon>
        <taxon>Sphaerularioidea</taxon>
        <taxon>Anguinidae</taxon>
        <taxon>Anguininae</taxon>
        <taxon>Ditylenchus</taxon>
    </lineage>
</organism>
<protein>
    <submittedName>
        <fullName evidence="2">Uncharacterized protein</fullName>
    </submittedName>
</protein>
<evidence type="ECO:0000313" key="2">
    <source>
        <dbReference type="WBParaSite" id="jg1605"/>
    </source>
</evidence>